<feature type="region of interest" description="Disordered" evidence="1">
    <location>
        <begin position="40"/>
        <end position="60"/>
    </location>
</feature>
<reference evidence="2" key="1">
    <citation type="submission" date="2017-07" db="EMBL/GenBank/DDBJ databases">
        <title>Taro Niue Genome Assembly and Annotation.</title>
        <authorList>
            <person name="Atibalentja N."/>
            <person name="Keating K."/>
            <person name="Fields C.J."/>
        </authorList>
    </citation>
    <scope>NUCLEOTIDE SEQUENCE</scope>
    <source>
        <strain evidence="2">Niue_2</strain>
        <tissue evidence="2">Leaf</tissue>
    </source>
</reference>
<evidence type="ECO:0000256" key="1">
    <source>
        <dbReference type="SAM" id="MobiDB-lite"/>
    </source>
</evidence>
<name>A0A843V9Q6_COLES</name>
<dbReference type="Proteomes" id="UP000652761">
    <property type="component" value="Unassembled WGS sequence"/>
</dbReference>
<dbReference type="AlphaFoldDB" id="A0A843V9Q6"/>
<dbReference type="EMBL" id="NMUH01001229">
    <property type="protein sequence ID" value="MQL90304.1"/>
    <property type="molecule type" value="Genomic_DNA"/>
</dbReference>
<protein>
    <submittedName>
        <fullName evidence="2">Uncharacterized protein</fullName>
    </submittedName>
</protein>
<evidence type="ECO:0000313" key="2">
    <source>
        <dbReference type="EMBL" id="MQL90304.1"/>
    </source>
</evidence>
<accession>A0A843V9Q6</accession>
<comment type="caution">
    <text evidence="2">The sequence shown here is derived from an EMBL/GenBank/DDBJ whole genome shotgun (WGS) entry which is preliminary data.</text>
</comment>
<sequence>MTVSKVYKYYRESEHRKLGVFMQKPKLRRTLVATGSYEGRDGLIRSDNRSRRQDLSRSDYDGRLCRDSPANAAYRAVVFTWSAPESDMERTVHWIADLTYPIWT</sequence>
<organism evidence="2 3">
    <name type="scientific">Colocasia esculenta</name>
    <name type="common">Wild taro</name>
    <name type="synonym">Arum esculentum</name>
    <dbReference type="NCBI Taxonomy" id="4460"/>
    <lineage>
        <taxon>Eukaryota</taxon>
        <taxon>Viridiplantae</taxon>
        <taxon>Streptophyta</taxon>
        <taxon>Embryophyta</taxon>
        <taxon>Tracheophyta</taxon>
        <taxon>Spermatophyta</taxon>
        <taxon>Magnoliopsida</taxon>
        <taxon>Liliopsida</taxon>
        <taxon>Araceae</taxon>
        <taxon>Aroideae</taxon>
        <taxon>Colocasieae</taxon>
        <taxon>Colocasia</taxon>
    </lineage>
</organism>
<gene>
    <name evidence="2" type="ORF">Taro_022893</name>
</gene>
<proteinExistence type="predicted"/>
<keyword evidence="3" id="KW-1185">Reference proteome</keyword>
<evidence type="ECO:0000313" key="3">
    <source>
        <dbReference type="Proteomes" id="UP000652761"/>
    </source>
</evidence>